<dbReference type="InterPro" id="IPR011042">
    <property type="entry name" value="6-blade_b-propeller_TolB-like"/>
</dbReference>
<dbReference type="SUPFAM" id="SSF63829">
    <property type="entry name" value="Calcium-dependent phosphotriesterase"/>
    <property type="match status" value="1"/>
</dbReference>
<reference evidence="5" key="1">
    <citation type="submission" date="2018-05" db="EMBL/GenBank/DDBJ databases">
        <authorList>
            <person name="Lanie J.A."/>
            <person name="Ng W.-L."/>
            <person name="Kazmierczak K.M."/>
            <person name="Andrzejewski T.M."/>
            <person name="Davidsen T.M."/>
            <person name="Wayne K.J."/>
            <person name="Tettelin H."/>
            <person name="Glass J.I."/>
            <person name="Rusch D."/>
            <person name="Podicherti R."/>
            <person name="Tsui H.-C.T."/>
            <person name="Winkler M.E."/>
        </authorList>
    </citation>
    <scope>NUCLEOTIDE SEQUENCE</scope>
</reference>
<evidence type="ECO:0008006" key="6">
    <source>
        <dbReference type="Google" id="ProtNLM"/>
    </source>
</evidence>
<dbReference type="GO" id="GO:0004064">
    <property type="term" value="F:arylesterase activity"/>
    <property type="evidence" value="ECO:0007669"/>
    <property type="project" value="InterPro"/>
</dbReference>
<dbReference type="InterPro" id="IPR051288">
    <property type="entry name" value="Serum_paraoxonase/arylesterase"/>
</dbReference>
<feature type="non-terminal residue" evidence="5">
    <location>
        <position position="1"/>
    </location>
</feature>
<evidence type="ECO:0000256" key="1">
    <source>
        <dbReference type="ARBA" id="ARBA00008595"/>
    </source>
</evidence>
<dbReference type="Gene3D" id="2.120.10.30">
    <property type="entry name" value="TolB, C-terminal domain"/>
    <property type="match status" value="1"/>
</dbReference>
<dbReference type="PRINTS" id="PR01785">
    <property type="entry name" value="PARAOXONASE"/>
</dbReference>
<keyword evidence="2" id="KW-0378">Hydrolase</keyword>
<dbReference type="PANTHER" id="PTHR11799:SF12">
    <property type="entry name" value="PARAOXONASE-RELATED"/>
    <property type="match status" value="1"/>
</dbReference>
<evidence type="ECO:0000256" key="3">
    <source>
        <dbReference type="ARBA" id="ARBA00023157"/>
    </source>
</evidence>
<sequence length="231" mass="25882">RLFAVNHTSNGNTIEAFVFQDDRLMHLETISDPLLISPNDLVMLDEDRFYVTNDHGTRTSFGKMSEEYLQLSLANILFYDGENFHIAMEGLSYPNGINKSLNGDTIYVSESIDKTISVCSRDSENNTLTLEKEIYLDSGLDNIEIDKEGNLWIGSHPKALAFLRHAKDPEELSPSQVIRLSIKGNGDHISKEVYMNMGDELSGSSVASVYNNMLLIGAVFEDHFLLCHLGE</sequence>
<keyword evidence="4" id="KW-0325">Glycoprotein</keyword>
<proteinExistence type="inferred from homology"/>
<accession>A0A381U2T6</accession>
<dbReference type="PANTHER" id="PTHR11799">
    <property type="entry name" value="PARAOXONASE"/>
    <property type="match status" value="1"/>
</dbReference>
<dbReference type="AlphaFoldDB" id="A0A381U2T6"/>
<protein>
    <recommendedName>
        <fullName evidence="6">SMP-30/Gluconolactonase/LRE-like region domain-containing protein</fullName>
    </recommendedName>
</protein>
<dbReference type="EMBL" id="UINC01005631">
    <property type="protein sequence ID" value="SVA22546.1"/>
    <property type="molecule type" value="Genomic_DNA"/>
</dbReference>
<evidence type="ECO:0000256" key="4">
    <source>
        <dbReference type="ARBA" id="ARBA00023180"/>
    </source>
</evidence>
<evidence type="ECO:0000313" key="5">
    <source>
        <dbReference type="EMBL" id="SVA22546.1"/>
    </source>
</evidence>
<comment type="similarity">
    <text evidence="1">Belongs to the paraoxonase family.</text>
</comment>
<gene>
    <name evidence="5" type="ORF">METZ01_LOCUS75400</name>
</gene>
<name>A0A381U2T6_9ZZZZ</name>
<evidence type="ECO:0000256" key="2">
    <source>
        <dbReference type="ARBA" id="ARBA00022801"/>
    </source>
</evidence>
<keyword evidence="3" id="KW-1015">Disulfide bond</keyword>
<organism evidence="5">
    <name type="scientific">marine metagenome</name>
    <dbReference type="NCBI Taxonomy" id="408172"/>
    <lineage>
        <taxon>unclassified sequences</taxon>
        <taxon>metagenomes</taxon>
        <taxon>ecological metagenomes</taxon>
    </lineage>
</organism>
<dbReference type="Pfam" id="PF01731">
    <property type="entry name" value="Arylesterase"/>
    <property type="match status" value="1"/>
</dbReference>
<dbReference type="InterPro" id="IPR002640">
    <property type="entry name" value="Arylesterase"/>
</dbReference>